<dbReference type="SUPFAM" id="SSF81383">
    <property type="entry name" value="F-box domain"/>
    <property type="match status" value="1"/>
</dbReference>
<evidence type="ECO:0000313" key="2">
    <source>
        <dbReference type="Proteomes" id="UP001230188"/>
    </source>
</evidence>
<gene>
    <name evidence="1" type="ORF">CTAYLR_009923</name>
</gene>
<protein>
    <submittedName>
        <fullName evidence="1">Uncharacterized protein</fullName>
    </submittedName>
</protein>
<comment type="caution">
    <text evidence="1">The sequence shown here is derived from an EMBL/GenBank/DDBJ whole genome shotgun (WGS) entry which is preliminary data.</text>
</comment>
<accession>A0AAD7XNX2</accession>
<proteinExistence type="predicted"/>
<organism evidence="1 2">
    <name type="scientific">Chrysophaeum taylorii</name>
    <dbReference type="NCBI Taxonomy" id="2483200"/>
    <lineage>
        <taxon>Eukaryota</taxon>
        <taxon>Sar</taxon>
        <taxon>Stramenopiles</taxon>
        <taxon>Ochrophyta</taxon>
        <taxon>Pelagophyceae</taxon>
        <taxon>Pelagomonadales</taxon>
        <taxon>Pelagomonadaceae</taxon>
        <taxon>Chrysophaeum</taxon>
    </lineage>
</organism>
<dbReference type="InterPro" id="IPR036047">
    <property type="entry name" value="F-box-like_dom_sf"/>
</dbReference>
<evidence type="ECO:0000313" key="1">
    <source>
        <dbReference type="EMBL" id="KAJ8607227.1"/>
    </source>
</evidence>
<name>A0AAD7XNX2_9STRA</name>
<reference evidence="1" key="1">
    <citation type="submission" date="2023-01" db="EMBL/GenBank/DDBJ databases">
        <title>Metagenome sequencing of chrysophaentin producing Chrysophaeum taylorii.</title>
        <authorList>
            <person name="Davison J."/>
            <person name="Bewley C."/>
        </authorList>
    </citation>
    <scope>NUCLEOTIDE SEQUENCE</scope>
    <source>
        <strain evidence="1">NIES-1699</strain>
    </source>
</reference>
<dbReference type="Gene3D" id="1.20.1280.50">
    <property type="match status" value="1"/>
</dbReference>
<keyword evidence="2" id="KW-1185">Reference proteome</keyword>
<sequence>MVHHLSSLPEPLAVLRLLDGKSLLRLECCSLWARGLINDDNHDGPPARLWRDLCAHYGYYQPGTRTRGWQRWREVYADNCCVECAEPATITINDQTVRWRNGRFAICDDCVNGNTLFRIARRPEIANDPVKLNLVLFRIATVQRELARPTAKRRSNNAGLLRAPRRNLADRAARGTYTPRKYP</sequence>
<dbReference type="EMBL" id="JAQMWT010000229">
    <property type="protein sequence ID" value="KAJ8607227.1"/>
    <property type="molecule type" value="Genomic_DNA"/>
</dbReference>
<dbReference type="Proteomes" id="UP001230188">
    <property type="component" value="Unassembled WGS sequence"/>
</dbReference>
<dbReference type="AlphaFoldDB" id="A0AAD7XNX2"/>